<gene>
    <name evidence="2" type="ORF">HH215_19400</name>
</gene>
<keyword evidence="3" id="KW-1185">Reference proteome</keyword>
<dbReference type="EMBL" id="CP051680">
    <property type="protein sequence ID" value="QJD85123.1"/>
    <property type="molecule type" value="Genomic_DNA"/>
</dbReference>
<dbReference type="SUPFAM" id="SSF159283">
    <property type="entry name" value="Guanosine diphospho-D-mannose pyrophosphorylase/mannose-6-phosphate isomerase linker domain"/>
    <property type="match status" value="1"/>
</dbReference>
<dbReference type="CDD" id="cd02509">
    <property type="entry name" value="GDP-M1P_Guanylyltransferase"/>
    <property type="match status" value="1"/>
</dbReference>
<dbReference type="Gene3D" id="3.90.550.10">
    <property type="entry name" value="Spore Coat Polysaccharide Biosynthesis Protein SpsA, Chain A"/>
    <property type="match status" value="1"/>
</dbReference>
<dbReference type="Proteomes" id="UP000502248">
    <property type="component" value="Chromosome"/>
</dbReference>
<dbReference type="RefSeq" id="WP_169281390.1">
    <property type="nucleotide sequence ID" value="NZ_CP051680.1"/>
</dbReference>
<accession>A0A7Z2VL67</accession>
<dbReference type="InterPro" id="IPR051161">
    <property type="entry name" value="Mannose-6P_isomerase_type2"/>
</dbReference>
<protein>
    <submittedName>
        <fullName evidence="2">Mannose-1-phosphate guanylyltransferase</fullName>
    </submittedName>
</protein>
<organism evidence="2 3">
    <name type="scientific">Cohnella herbarum</name>
    <dbReference type="NCBI Taxonomy" id="2728023"/>
    <lineage>
        <taxon>Bacteria</taxon>
        <taxon>Bacillati</taxon>
        <taxon>Bacillota</taxon>
        <taxon>Bacilli</taxon>
        <taxon>Bacillales</taxon>
        <taxon>Paenibacillaceae</taxon>
        <taxon>Cohnella</taxon>
    </lineage>
</organism>
<dbReference type="InterPro" id="IPR049577">
    <property type="entry name" value="GMPP_N"/>
</dbReference>
<feature type="domain" description="Nucleotidyl transferase" evidence="1">
    <location>
        <begin position="3"/>
        <end position="273"/>
    </location>
</feature>
<evidence type="ECO:0000313" key="2">
    <source>
        <dbReference type="EMBL" id="QJD85123.1"/>
    </source>
</evidence>
<reference evidence="2 3" key="1">
    <citation type="submission" date="2020-04" db="EMBL/GenBank/DDBJ databases">
        <title>Genome sequencing of novel species.</title>
        <authorList>
            <person name="Heo J."/>
            <person name="Kim S.-J."/>
            <person name="Kim J.-S."/>
            <person name="Hong S.-B."/>
            <person name="Kwon S.-W."/>
        </authorList>
    </citation>
    <scope>NUCLEOTIDE SEQUENCE [LARGE SCALE GENOMIC DNA]</scope>
    <source>
        <strain evidence="2 3">MFER-1</strain>
    </source>
</reference>
<proteinExistence type="predicted"/>
<dbReference type="SUPFAM" id="SSF53448">
    <property type="entry name" value="Nucleotide-diphospho-sugar transferases"/>
    <property type="match status" value="1"/>
</dbReference>
<keyword evidence="2" id="KW-0808">Transferase</keyword>
<dbReference type="Pfam" id="PF00483">
    <property type="entry name" value="NTP_transferase"/>
    <property type="match status" value="1"/>
</dbReference>
<sequence>MKIVIMAGGKGSRLWPRSVDEKPKQFLALTSELTMLQQTYRSLSELIPIGQLYVVTATQYHSLVTEQLPELTLDHIITEPVQRDTGPCIALSALHFLRKEDDEVLVMMPSDQHVPHVQALTEALRAAEEIANESSNIVTLGIEPVRPETNYGYILASSAVDSTGARRVVAFVEKPDIDTAHKLIAERNVYWNSGIIVWKPSTIAAEMREHQPELWNGLLNAGDDVENAYGRLPRISVDYAILEKSEHLYTIPFGYAWEDLGSWASLERIREEEADRNGNIVHGVVHAFHSNRNIVFSEGRQTIVIGADDLIIVSTAEGLLVCHKSKEPILKSIIQDVEKRGGAASG</sequence>
<evidence type="ECO:0000259" key="1">
    <source>
        <dbReference type="Pfam" id="PF00483"/>
    </source>
</evidence>
<dbReference type="PANTHER" id="PTHR46390">
    <property type="entry name" value="MANNOSE-1-PHOSPHATE GUANYLYLTRANSFERASE"/>
    <property type="match status" value="1"/>
</dbReference>
<evidence type="ECO:0000313" key="3">
    <source>
        <dbReference type="Proteomes" id="UP000502248"/>
    </source>
</evidence>
<dbReference type="InterPro" id="IPR005835">
    <property type="entry name" value="NTP_transferase_dom"/>
</dbReference>
<dbReference type="PANTHER" id="PTHR46390:SF1">
    <property type="entry name" value="MANNOSE-1-PHOSPHATE GUANYLYLTRANSFERASE"/>
    <property type="match status" value="1"/>
</dbReference>
<dbReference type="InterPro" id="IPR029044">
    <property type="entry name" value="Nucleotide-diphossugar_trans"/>
</dbReference>
<dbReference type="GO" id="GO:0004475">
    <property type="term" value="F:mannose-1-phosphate guanylyltransferase (GTP) activity"/>
    <property type="evidence" value="ECO:0007669"/>
    <property type="project" value="InterPro"/>
</dbReference>
<name>A0A7Z2VL67_9BACL</name>
<dbReference type="KEGG" id="cheb:HH215_19400"/>
<dbReference type="GO" id="GO:0009298">
    <property type="term" value="P:GDP-mannose biosynthetic process"/>
    <property type="evidence" value="ECO:0007669"/>
    <property type="project" value="TreeGrafter"/>
</dbReference>
<keyword evidence="2" id="KW-0548">Nucleotidyltransferase</keyword>
<dbReference type="AlphaFoldDB" id="A0A7Z2VL67"/>